<organism evidence="3 4">
    <name type="scientific">Natronosporangium hydrolyticum</name>
    <dbReference type="NCBI Taxonomy" id="2811111"/>
    <lineage>
        <taxon>Bacteria</taxon>
        <taxon>Bacillati</taxon>
        <taxon>Actinomycetota</taxon>
        <taxon>Actinomycetes</taxon>
        <taxon>Micromonosporales</taxon>
        <taxon>Micromonosporaceae</taxon>
        <taxon>Natronosporangium</taxon>
    </lineage>
</organism>
<dbReference type="PROSITE" id="PS50943">
    <property type="entry name" value="HTH_CROC1"/>
    <property type="match status" value="1"/>
</dbReference>
<reference evidence="3" key="1">
    <citation type="submission" date="2021-02" db="EMBL/GenBank/DDBJ databases">
        <title>Natrosporangium hydrolyticum gen. nov., sp. nov, a haloalkaliphilic actinobacterium from a soda solonchak soil.</title>
        <authorList>
            <person name="Sorokin D.Y."/>
            <person name="Khijniak T.V."/>
            <person name="Zakharycheva A.P."/>
            <person name="Boueva O.V."/>
            <person name="Ariskina E.V."/>
            <person name="Hahnke R.L."/>
            <person name="Bunk B."/>
            <person name="Sproer C."/>
            <person name="Schumann P."/>
            <person name="Evtushenko L.I."/>
            <person name="Kublanov I.V."/>
        </authorList>
    </citation>
    <scope>NUCLEOTIDE SEQUENCE</scope>
    <source>
        <strain evidence="3">DSM 106523</strain>
    </source>
</reference>
<evidence type="ECO:0000313" key="3">
    <source>
        <dbReference type="EMBL" id="QSB15257.1"/>
    </source>
</evidence>
<dbReference type="CDD" id="cd00093">
    <property type="entry name" value="HTH_XRE"/>
    <property type="match status" value="1"/>
</dbReference>
<dbReference type="InterPro" id="IPR010982">
    <property type="entry name" value="Lambda_DNA-bd_dom_sf"/>
</dbReference>
<dbReference type="RefSeq" id="WP_420847642.1">
    <property type="nucleotide sequence ID" value="NZ_CP070499.1"/>
</dbReference>
<feature type="compositionally biased region" description="Basic and acidic residues" evidence="1">
    <location>
        <begin position="36"/>
        <end position="45"/>
    </location>
</feature>
<name>A0A895YBV4_9ACTN</name>
<dbReference type="EMBL" id="CP070499">
    <property type="protein sequence ID" value="QSB15257.1"/>
    <property type="molecule type" value="Genomic_DNA"/>
</dbReference>
<dbReference type="Pfam" id="PF13560">
    <property type="entry name" value="HTH_31"/>
    <property type="match status" value="1"/>
</dbReference>
<accession>A0A895YBV4</accession>
<dbReference type="Proteomes" id="UP000662857">
    <property type="component" value="Chromosome"/>
</dbReference>
<dbReference type="AlphaFoldDB" id="A0A895YBV4"/>
<keyword evidence="4" id="KW-1185">Reference proteome</keyword>
<dbReference type="GO" id="GO:0003677">
    <property type="term" value="F:DNA binding"/>
    <property type="evidence" value="ECO:0007669"/>
    <property type="project" value="InterPro"/>
</dbReference>
<evidence type="ECO:0000313" key="4">
    <source>
        <dbReference type="Proteomes" id="UP000662857"/>
    </source>
</evidence>
<protein>
    <submittedName>
        <fullName evidence="3">Helix-turn-helix domain-containing protein</fullName>
    </submittedName>
</protein>
<sequence length="53" mass="5896">MSLTYDGPTLRAIRESMGVPLRRVARQVGMSHGHLSKVERGEHGRPITPTRLS</sequence>
<dbReference type="InterPro" id="IPR001387">
    <property type="entry name" value="Cro/C1-type_HTH"/>
</dbReference>
<dbReference type="SUPFAM" id="SSF47413">
    <property type="entry name" value="lambda repressor-like DNA-binding domains"/>
    <property type="match status" value="1"/>
</dbReference>
<proteinExistence type="predicted"/>
<gene>
    <name evidence="3" type="ORF">JQS43_02515</name>
</gene>
<evidence type="ECO:0000256" key="1">
    <source>
        <dbReference type="SAM" id="MobiDB-lite"/>
    </source>
</evidence>
<feature type="domain" description="HTH cro/C1-type" evidence="2">
    <location>
        <begin position="10"/>
        <end position="46"/>
    </location>
</feature>
<dbReference type="Gene3D" id="1.10.260.40">
    <property type="entry name" value="lambda repressor-like DNA-binding domains"/>
    <property type="match status" value="1"/>
</dbReference>
<evidence type="ECO:0000259" key="2">
    <source>
        <dbReference type="PROSITE" id="PS50943"/>
    </source>
</evidence>
<feature type="region of interest" description="Disordered" evidence="1">
    <location>
        <begin position="30"/>
        <end position="53"/>
    </location>
</feature>
<dbReference type="KEGG" id="nhy:JQS43_02515"/>